<proteinExistence type="inferred from homology"/>
<evidence type="ECO:0000256" key="4">
    <source>
        <dbReference type="ARBA" id="ARBA00023053"/>
    </source>
</evidence>
<keyword evidence="4 8" id="KW-0915">Sodium</keyword>
<dbReference type="AlphaFoldDB" id="A0A084CP11"/>
<evidence type="ECO:0000256" key="5">
    <source>
        <dbReference type="ARBA" id="ARBA00023065"/>
    </source>
</evidence>
<evidence type="ECO:0000256" key="7">
    <source>
        <dbReference type="ARBA" id="ARBA00023201"/>
    </source>
</evidence>
<keyword evidence="1 8" id="KW-0813">Transport</keyword>
<comment type="caution">
    <text evidence="12">The sequence shown here is derived from an EMBL/GenBank/DDBJ whole genome shotgun (WGS) entry which is preliminary data.</text>
</comment>
<keyword evidence="6 8" id="KW-0830">Ubiquinone</keyword>
<dbReference type="InterPro" id="IPR022615">
    <property type="entry name" value="NqrA_C_domain"/>
</dbReference>
<evidence type="ECO:0000313" key="12">
    <source>
        <dbReference type="EMBL" id="KEY91540.1"/>
    </source>
</evidence>
<evidence type="ECO:0000313" key="13">
    <source>
        <dbReference type="Proteomes" id="UP000053784"/>
    </source>
</evidence>
<dbReference type="Pfam" id="PF24836">
    <property type="entry name" value="NQRA_2nd"/>
    <property type="match status" value="1"/>
</dbReference>
<keyword evidence="3 8" id="KW-0520">NAD</keyword>
<dbReference type="PANTHER" id="PTHR37839:SF1">
    <property type="entry name" value="NA(+)-TRANSLOCATING NADH-QUINONE REDUCTASE SUBUNIT A"/>
    <property type="match status" value="1"/>
</dbReference>
<dbReference type="OrthoDB" id="9774536at2"/>
<evidence type="ECO:0000256" key="3">
    <source>
        <dbReference type="ARBA" id="ARBA00023027"/>
    </source>
</evidence>
<dbReference type="InterPro" id="IPR008703">
    <property type="entry name" value="NqrA"/>
</dbReference>
<dbReference type="NCBIfam" id="TIGR01936">
    <property type="entry name" value="nqrA"/>
    <property type="match status" value="1"/>
</dbReference>
<dbReference type="eggNOG" id="COG1726">
    <property type="taxonomic scope" value="Bacteria"/>
</dbReference>
<feature type="domain" description="NqrA second alpha/beta" evidence="11">
    <location>
        <begin position="115"/>
        <end position="256"/>
    </location>
</feature>
<reference evidence="12 13" key="1">
    <citation type="submission" date="2014-03" db="EMBL/GenBank/DDBJ databases">
        <title>Selection and divergence in the genomes of co-occurring obligate luminous symbionts with specific hosts.</title>
        <authorList>
            <person name="Hendry T.A."/>
            <person name="de Wet J.R."/>
            <person name="Dunlap P.V."/>
        </authorList>
    </citation>
    <scope>NUCLEOTIDE SEQUENCE [LARGE SCALE GENOMIC DNA]</scope>
    <source>
        <strain evidence="12 13">Ppalp.1</strain>
    </source>
</reference>
<keyword evidence="5 8" id="KW-0406">Ion transport</keyword>
<dbReference type="HAMAP" id="MF_00425">
    <property type="entry name" value="NqrA"/>
    <property type="match status" value="1"/>
</dbReference>
<accession>A0A084CP11</accession>
<evidence type="ECO:0000256" key="2">
    <source>
        <dbReference type="ARBA" id="ARBA00022967"/>
    </source>
</evidence>
<dbReference type="RefSeq" id="WP_034413299.1">
    <property type="nucleotide sequence ID" value="NZ_JGVK01000006.1"/>
</dbReference>
<sequence length="446" mass="49055">MFTISKGLDLPISGGPSQIINNGKTINRVALLGEEYLGLRPTMHVQVGDKVKKAQILFEDKKNQGVKFTSPVSGRIIEINRGLKRILQSVVIETIGDEQITFAKFEAGQLVYLDCDTIKSQLIKSGLWTALRTRPFSRVPGVDSSTEAIFVTAIDTNPLAADPKLVINEQVDAFIAGLDVLSVLTKDKVYVCKSDAHPLYSNRLNVEEHVFNGPHPAGLTGTHMHFLYPVNVENVAWSINYQDVIAFGKLFLTGELHVDRVISLAGPAVKNPRLIRTILGASLDEVTNNELVFGDLRVISGSVLNGVEAVGPLAYLGRYHVQVSVLHEGGEKELFGWAMPGKSKFSITRSFLSHFFKDQLFHMTTTTNGSPRAMVPIGNYEKVMPFDIEPTLLLRDLCSGDTDSAQRLGALELDEEDLALCTFVCPGKCEYGQLLRECLDIILKEG</sequence>
<keyword evidence="13" id="KW-1185">Reference proteome</keyword>
<evidence type="ECO:0000256" key="8">
    <source>
        <dbReference type="HAMAP-Rule" id="MF_00425"/>
    </source>
</evidence>
<protein>
    <recommendedName>
        <fullName evidence="8">Na(+)-translocating NADH-quinone reductase subunit A</fullName>
        <shortName evidence="8">Na(+)-NQR subunit A</shortName>
        <shortName evidence="8">Na(+)-translocating NQR subunit A</shortName>
        <ecNumber evidence="8">7.2.1.1</ecNumber>
    </recommendedName>
    <alternativeName>
        <fullName evidence="8">NQR complex subunit A</fullName>
    </alternativeName>
    <alternativeName>
        <fullName evidence="8">NQR-1 subunit A</fullName>
    </alternativeName>
</protein>
<comment type="function">
    <text evidence="8">NQR complex catalyzes the reduction of ubiquinone-1 to ubiquinol by two successive reactions, coupled with the transport of Na(+) ions from the cytoplasm to the periplasm. NqrA to NqrE are probably involved in the second step, the conversion of ubisemiquinone to ubiquinol.</text>
</comment>
<dbReference type="EMBL" id="JGVK01000006">
    <property type="protein sequence ID" value="KEY91540.1"/>
    <property type="molecule type" value="Genomic_DNA"/>
</dbReference>
<comment type="catalytic activity">
    <reaction evidence="8">
        <text>a ubiquinone + n Na(+)(in) + NADH + H(+) = a ubiquinol + n Na(+)(out) + NAD(+)</text>
        <dbReference type="Rhea" id="RHEA:47748"/>
        <dbReference type="Rhea" id="RHEA-COMP:9565"/>
        <dbReference type="Rhea" id="RHEA-COMP:9566"/>
        <dbReference type="ChEBI" id="CHEBI:15378"/>
        <dbReference type="ChEBI" id="CHEBI:16389"/>
        <dbReference type="ChEBI" id="CHEBI:17976"/>
        <dbReference type="ChEBI" id="CHEBI:29101"/>
        <dbReference type="ChEBI" id="CHEBI:57540"/>
        <dbReference type="ChEBI" id="CHEBI:57945"/>
        <dbReference type="EC" id="7.2.1.1"/>
    </reaction>
</comment>
<evidence type="ECO:0000259" key="11">
    <source>
        <dbReference type="Pfam" id="PF24836"/>
    </source>
</evidence>
<dbReference type="NCBIfam" id="NF003759">
    <property type="entry name" value="PRK05352.1-2"/>
    <property type="match status" value="1"/>
</dbReference>
<gene>
    <name evidence="8 12" type="primary">nqrA</name>
    <name evidence="12" type="ORF">CF67_14084</name>
</gene>
<dbReference type="STRING" id="1179155.CF67_14084"/>
<feature type="domain" description="NqrA N-terminal barrel-sandwich hybrid" evidence="9">
    <location>
        <begin position="3"/>
        <end position="93"/>
    </location>
</feature>
<keyword evidence="2 8" id="KW-1278">Translocase</keyword>
<keyword evidence="7 8" id="KW-0739">Sodium transport</keyword>
<dbReference type="Pfam" id="PF05896">
    <property type="entry name" value="NQRA_N"/>
    <property type="match status" value="1"/>
</dbReference>
<dbReference type="EC" id="7.2.1.1" evidence="8"/>
<dbReference type="InterPro" id="IPR056148">
    <property type="entry name" value="NQRA_2nd"/>
</dbReference>
<comment type="subunit">
    <text evidence="8">Composed of six subunits; NqrA, NqrB, NqrC, NqrD, NqrE and NqrF.</text>
</comment>
<organism evidence="12 13">
    <name type="scientific">Candidatus Photodesmus blepharonis</name>
    <dbReference type="NCBI Taxonomy" id="1179155"/>
    <lineage>
        <taxon>Bacteria</taxon>
        <taxon>Pseudomonadati</taxon>
        <taxon>Pseudomonadota</taxon>
        <taxon>Gammaproteobacteria</taxon>
        <taxon>Vibrionales</taxon>
        <taxon>Vibrionaceae</taxon>
        <taxon>Candidatus Photodesmus</taxon>
    </lineage>
</organism>
<evidence type="ECO:0000256" key="1">
    <source>
        <dbReference type="ARBA" id="ARBA00022448"/>
    </source>
</evidence>
<dbReference type="GO" id="GO:0006814">
    <property type="term" value="P:sodium ion transport"/>
    <property type="evidence" value="ECO:0007669"/>
    <property type="project" value="UniProtKB-UniRule"/>
</dbReference>
<dbReference type="GO" id="GO:0016655">
    <property type="term" value="F:oxidoreductase activity, acting on NAD(P)H, quinone or similar compound as acceptor"/>
    <property type="evidence" value="ECO:0007669"/>
    <property type="project" value="UniProtKB-UniRule"/>
</dbReference>
<evidence type="ECO:0000259" key="10">
    <source>
        <dbReference type="Pfam" id="PF11973"/>
    </source>
</evidence>
<evidence type="ECO:0000256" key="6">
    <source>
        <dbReference type="ARBA" id="ARBA00023075"/>
    </source>
</evidence>
<dbReference type="InterPro" id="IPR056147">
    <property type="entry name" value="NQRA_N"/>
</dbReference>
<dbReference type="Proteomes" id="UP000053784">
    <property type="component" value="Unassembled WGS sequence"/>
</dbReference>
<evidence type="ECO:0000259" key="9">
    <source>
        <dbReference type="Pfam" id="PF05896"/>
    </source>
</evidence>
<feature type="domain" description="Na(+)-translocating NADH-quinone reductase subunit A C-terminal" evidence="10">
    <location>
        <begin position="261"/>
        <end position="309"/>
    </location>
</feature>
<dbReference type="PANTHER" id="PTHR37839">
    <property type="entry name" value="NA(+)-TRANSLOCATING NADH-QUINONE REDUCTASE SUBUNIT A"/>
    <property type="match status" value="1"/>
</dbReference>
<name>A0A084CP11_9GAMM</name>
<comment type="similarity">
    <text evidence="8">Belongs to the NqrA family.</text>
</comment>
<dbReference type="Pfam" id="PF11973">
    <property type="entry name" value="NQRA_SLBB"/>
    <property type="match status" value="1"/>
</dbReference>